<keyword evidence="1" id="KW-0378">Hydrolase</keyword>
<dbReference type="InterPro" id="IPR029058">
    <property type="entry name" value="AB_hydrolase_fold"/>
</dbReference>
<keyword evidence="2" id="KW-0732">Signal</keyword>
<sequence length="314" mass="35635">MKIKKGFFIVFMLVSSILFSQEIIPIDTSYTVQNSFEKYKKNFPEIKIVKPQLFENVIEKKEIVYKEIGTRRLHLDVFYNKSEQLKPAVILVHGGGWKSGNKSHMEPLAQKIASNGYACFTVEYRLSLEAIYPEGIFDIKRAIQFIKANAAEFKIDAEKVAILGCSSGGQMAALIGTTNNNLTFEDLENVYNQSSSVQVIIDLDGVIAFIHPKSSEGAMAGEWLGGNSEEKLETWLQASALTHTNKNTPPILFINSQYERFHAGRDDMIKILDGYGIYSQVETIPESPHTFWLFHPWFNKTAEYIINFLEKTLK</sequence>
<protein>
    <submittedName>
        <fullName evidence="4">Acetyl esterase/lipase</fullName>
    </submittedName>
</protein>
<dbReference type="AlphaFoldDB" id="A0A3D9RQD3"/>
<reference evidence="4 5" key="1">
    <citation type="submission" date="2018-08" db="EMBL/GenBank/DDBJ databases">
        <title>Genomic Encyclopedia of Type Strains, Phase III (KMG-III): the genomes of soil and plant-associated and newly described type strains.</title>
        <authorList>
            <person name="Whitman W."/>
        </authorList>
    </citation>
    <scope>NUCLEOTIDE SEQUENCE [LARGE SCALE GENOMIC DNA]</scope>
    <source>
        <strain evidence="4 5">325-5</strain>
    </source>
</reference>
<evidence type="ECO:0000259" key="3">
    <source>
        <dbReference type="Pfam" id="PF20434"/>
    </source>
</evidence>
<dbReference type="OrthoDB" id="9777975at2"/>
<feature type="domain" description="BD-FAE-like" evidence="3">
    <location>
        <begin position="75"/>
        <end position="256"/>
    </location>
</feature>
<feature type="chain" id="PRO_5017575165" evidence="2">
    <location>
        <begin position="21"/>
        <end position="314"/>
    </location>
</feature>
<dbReference type="Proteomes" id="UP000256429">
    <property type="component" value="Unassembled WGS sequence"/>
</dbReference>
<gene>
    <name evidence="4" type="ORF">BX611_1663</name>
</gene>
<dbReference type="Pfam" id="PF20434">
    <property type="entry name" value="BD-FAE"/>
    <property type="match status" value="1"/>
</dbReference>
<organism evidence="4 5">
    <name type="scientific">Lutibacter oceani</name>
    <dbReference type="NCBI Taxonomy" id="1853311"/>
    <lineage>
        <taxon>Bacteria</taxon>
        <taxon>Pseudomonadati</taxon>
        <taxon>Bacteroidota</taxon>
        <taxon>Flavobacteriia</taxon>
        <taxon>Flavobacteriales</taxon>
        <taxon>Flavobacteriaceae</taxon>
        <taxon>Lutibacter</taxon>
    </lineage>
</organism>
<dbReference type="SUPFAM" id="SSF53474">
    <property type="entry name" value="alpha/beta-Hydrolases"/>
    <property type="match status" value="1"/>
</dbReference>
<dbReference type="InterPro" id="IPR049492">
    <property type="entry name" value="BD-FAE-like_dom"/>
</dbReference>
<proteinExistence type="predicted"/>
<dbReference type="PANTHER" id="PTHR48081">
    <property type="entry name" value="AB HYDROLASE SUPERFAMILY PROTEIN C4A8.06C"/>
    <property type="match status" value="1"/>
</dbReference>
<accession>A0A3D9RQD3</accession>
<dbReference type="Gene3D" id="3.40.50.1820">
    <property type="entry name" value="alpha/beta hydrolase"/>
    <property type="match status" value="1"/>
</dbReference>
<feature type="signal peptide" evidence="2">
    <location>
        <begin position="1"/>
        <end position="20"/>
    </location>
</feature>
<dbReference type="GO" id="GO:0016787">
    <property type="term" value="F:hydrolase activity"/>
    <property type="evidence" value="ECO:0007669"/>
    <property type="project" value="UniProtKB-KW"/>
</dbReference>
<evidence type="ECO:0000256" key="2">
    <source>
        <dbReference type="SAM" id="SignalP"/>
    </source>
</evidence>
<dbReference type="InterPro" id="IPR050300">
    <property type="entry name" value="GDXG_lipolytic_enzyme"/>
</dbReference>
<name>A0A3D9RQD3_9FLAO</name>
<comment type="caution">
    <text evidence="4">The sequence shown here is derived from an EMBL/GenBank/DDBJ whole genome shotgun (WGS) entry which is preliminary data.</text>
</comment>
<evidence type="ECO:0000256" key="1">
    <source>
        <dbReference type="ARBA" id="ARBA00022801"/>
    </source>
</evidence>
<dbReference type="PANTHER" id="PTHR48081:SF13">
    <property type="entry name" value="ALPHA_BETA HYDROLASE"/>
    <property type="match status" value="1"/>
</dbReference>
<evidence type="ECO:0000313" key="5">
    <source>
        <dbReference type="Proteomes" id="UP000256429"/>
    </source>
</evidence>
<dbReference type="EMBL" id="QTTQ01000010">
    <property type="protein sequence ID" value="REE82120.1"/>
    <property type="molecule type" value="Genomic_DNA"/>
</dbReference>
<evidence type="ECO:0000313" key="4">
    <source>
        <dbReference type="EMBL" id="REE82120.1"/>
    </source>
</evidence>
<dbReference type="RefSeq" id="WP_115880001.1">
    <property type="nucleotide sequence ID" value="NZ_QTTQ01000010.1"/>
</dbReference>
<keyword evidence="5" id="KW-1185">Reference proteome</keyword>